<sequence>MRRSPWIPIFVLLAIGLYFAPREGGRAIDFNLNLNPLPQLESSLKLPADVETLFKKSRPATIRVEQVGNDGSQSIGTGFFIDSKGTFLTAYHVIEDGGHVNVTTLSGMRFTANVVGFDVARDIAVLKANVRGTVPFLPVARNEPALRSPILAIGNSHEQFLQPRLGRVLQYDARAYKFDFPQGTVMTSAPLAPGDSGGPIINTAGEAVGVVSYIQLANSDLTPLANSDDVQTVASFAVPVTRDDEIFNAVLNGEKRDVPVMGVTESNHAELYDVEGAVIGNVTPSGPADRAGLRAERFLPRRDAGGELTRRFSADVIVAVNGERVRDFNDMAFKIRSQRIGDTVTLTVMREGKQIDVAVKLAARKALEN</sequence>
<dbReference type="OrthoDB" id="73775at2"/>
<dbReference type="SMART" id="SM00228">
    <property type="entry name" value="PDZ"/>
    <property type="match status" value="1"/>
</dbReference>
<dbReference type="AlphaFoldDB" id="A0A318S9R6"/>
<dbReference type="PANTHER" id="PTHR43343:SF3">
    <property type="entry name" value="PROTEASE DO-LIKE 8, CHLOROPLASTIC"/>
    <property type="match status" value="1"/>
</dbReference>
<evidence type="ECO:0000313" key="5">
    <source>
        <dbReference type="EMBL" id="PYE55961.1"/>
    </source>
</evidence>
<dbReference type="EMBL" id="QJSX01000002">
    <property type="protein sequence ID" value="PYE55961.1"/>
    <property type="molecule type" value="Genomic_DNA"/>
</dbReference>
<dbReference type="RefSeq" id="WP_110885483.1">
    <property type="nucleotide sequence ID" value="NZ_QJSX01000002.1"/>
</dbReference>
<organism evidence="5 6">
    <name type="scientific">Deinococcus yavapaiensis KR-236</name>
    <dbReference type="NCBI Taxonomy" id="694435"/>
    <lineage>
        <taxon>Bacteria</taxon>
        <taxon>Thermotogati</taxon>
        <taxon>Deinococcota</taxon>
        <taxon>Deinococci</taxon>
        <taxon>Deinococcales</taxon>
        <taxon>Deinococcaceae</taxon>
        <taxon>Deinococcus</taxon>
    </lineage>
</organism>
<feature type="domain" description="PDZ" evidence="4">
    <location>
        <begin position="259"/>
        <end position="352"/>
    </location>
</feature>
<accession>A0A318S9R6</accession>
<evidence type="ECO:0000256" key="1">
    <source>
        <dbReference type="ARBA" id="ARBA00010541"/>
    </source>
</evidence>
<dbReference type="Pfam" id="PF13180">
    <property type="entry name" value="PDZ_2"/>
    <property type="match status" value="1"/>
</dbReference>
<evidence type="ECO:0000313" key="6">
    <source>
        <dbReference type="Proteomes" id="UP000248326"/>
    </source>
</evidence>
<dbReference type="Pfam" id="PF13365">
    <property type="entry name" value="Trypsin_2"/>
    <property type="match status" value="1"/>
</dbReference>
<dbReference type="InterPro" id="IPR001478">
    <property type="entry name" value="PDZ"/>
</dbReference>
<comment type="similarity">
    <text evidence="1">Belongs to the peptidase S1C family.</text>
</comment>
<dbReference type="SUPFAM" id="SSF50156">
    <property type="entry name" value="PDZ domain-like"/>
    <property type="match status" value="1"/>
</dbReference>
<evidence type="ECO:0000256" key="3">
    <source>
        <dbReference type="ARBA" id="ARBA00022801"/>
    </source>
</evidence>
<dbReference type="InterPro" id="IPR001940">
    <property type="entry name" value="Peptidase_S1C"/>
</dbReference>
<keyword evidence="3" id="KW-0378">Hydrolase</keyword>
<proteinExistence type="inferred from homology"/>
<dbReference type="GO" id="GO:0006508">
    <property type="term" value="P:proteolysis"/>
    <property type="evidence" value="ECO:0007669"/>
    <property type="project" value="UniProtKB-KW"/>
</dbReference>
<gene>
    <name evidence="5" type="ORF">DES52_102328</name>
</gene>
<evidence type="ECO:0000256" key="2">
    <source>
        <dbReference type="ARBA" id="ARBA00022670"/>
    </source>
</evidence>
<reference evidence="5 6" key="1">
    <citation type="submission" date="2018-06" db="EMBL/GenBank/DDBJ databases">
        <title>Genomic Encyclopedia of Type Strains, Phase IV (KMG-IV): sequencing the most valuable type-strain genomes for metagenomic binning, comparative biology and taxonomic classification.</title>
        <authorList>
            <person name="Goeker M."/>
        </authorList>
    </citation>
    <scope>NUCLEOTIDE SEQUENCE [LARGE SCALE GENOMIC DNA]</scope>
    <source>
        <strain evidence="5 6">DSM 18048</strain>
    </source>
</reference>
<dbReference type="SUPFAM" id="SSF50494">
    <property type="entry name" value="Trypsin-like serine proteases"/>
    <property type="match status" value="1"/>
</dbReference>
<dbReference type="InterPro" id="IPR051201">
    <property type="entry name" value="Chloro_Bact_Ser_Proteases"/>
</dbReference>
<dbReference type="InterPro" id="IPR009003">
    <property type="entry name" value="Peptidase_S1_PA"/>
</dbReference>
<dbReference type="InterPro" id="IPR043504">
    <property type="entry name" value="Peptidase_S1_PA_chymotrypsin"/>
</dbReference>
<dbReference type="InterPro" id="IPR036034">
    <property type="entry name" value="PDZ_sf"/>
</dbReference>
<dbReference type="Gene3D" id="2.30.42.10">
    <property type="match status" value="1"/>
</dbReference>
<protein>
    <submittedName>
        <fullName evidence="5">S1-C subfamily serine protease</fullName>
    </submittedName>
</protein>
<dbReference type="GO" id="GO:0004252">
    <property type="term" value="F:serine-type endopeptidase activity"/>
    <property type="evidence" value="ECO:0007669"/>
    <property type="project" value="InterPro"/>
</dbReference>
<dbReference type="Proteomes" id="UP000248326">
    <property type="component" value="Unassembled WGS sequence"/>
</dbReference>
<name>A0A318S9R6_9DEIO</name>
<dbReference type="PANTHER" id="PTHR43343">
    <property type="entry name" value="PEPTIDASE S12"/>
    <property type="match status" value="1"/>
</dbReference>
<keyword evidence="6" id="KW-1185">Reference proteome</keyword>
<comment type="caution">
    <text evidence="5">The sequence shown here is derived from an EMBL/GenBank/DDBJ whole genome shotgun (WGS) entry which is preliminary data.</text>
</comment>
<dbReference type="PRINTS" id="PR00834">
    <property type="entry name" value="PROTEASES2C"/>
</dbReference>
<evidence type="ECO:0000259" key="4">
    <source>
        <dbReference type="SMART" id="SM00228"/>
    </source>
</evidence>
<keyword evidence="2 5" id="KW-0645">Protease</keyword>
<dbReference type="Gene3D" id="2.40.10.10">
    <property type="entry name" value="Trypsin-like serine proteases"/>
    <property type="match status" value="2"/>
</dbReference>